<dbReference type="EMBL" id="CM029047">
    <property type="protein sequence ID" value="KAG2583104.1"/>
    <property type="molecule type" value="Genomic_DNA"/>
</dbReference>
<gene>
    <name evidence="2" type="ORF">PVAP13_6KG197900</name>
</gene>
<reference evidence="2" key="1">
    <citation type="submission" date="2020-05" db="EMBL/GenBank/DDBJ databases">
        <title>WGS assembly of Panicum virgatum.</title>
        <authorList>
            <person name="Lovell J.T."/>
            <person name="Jenkins J."/>
            <person name="Shu S."/>
            <person name="Juenger T.E."/>
            <person name="Schmutz J."/>
        </authorList>
    </citation>
    <scope>NUCLEOTIDE SEQUENCE</scope>
    <source>
        <strain evidence="2">AP13</strain>
    </source>
</reference>
<keyword evidence="3" id="KW-1185">Reference proteome</keyword>
<evidence type="ECO:0000313" key="3">
    <source>
        <dbReference type="Proteomes" id="UP000823388"/>
    </source>
</evidence>
<evidence type="ECO:0000313" key="2">
    <source>
        <dbReference type="EMBL" id="KAG2583104.1"/>
    </source>
</evidence>
<feature type="region of interest" description="Disordered" evidence="1">
    <location>
        <begin position="1"/>
        <end position="35"/>
    </location>
</feature>
<organism evidence="2 3">
    <name type="scientific">Panicum virgatum</name>
    <name type="common">Blackwell switchgrass</name>
    <dbReference type="NCBI Taxonomy" id="38727"/>
    <lineage>
        <taxon>Eukaryota</taxon>
        <taxon>Viridiplantae</taxon>
        <taxon>Streptophyta</taxon>
        <taxon>Embryophyta</taxon>
        <taxon>Tracheophyta</taxon>
        <taxon>Spermatophyta</taxon>
        <taxon>Magnoliopsida</taxon>
        <taxon>Liliopsida</taxon>
        <taxon>Poales</taxon>
        <taxon>Poaceae</taxon>
        <taxon>PACMAD clade</taxon>
        <taxon>Panicoideae</taxon>
        <taxon>Panicodae</taxon>
        <taxon>Paniceae</taxon>
        <taxon>Panicinae</taxon>
        <taxon>Panicum</taxon>
        <taxon>Panicum sect. Hiantes</taxon>
    </lineage>
</organism>
<comment type="caution">
    <text evidence="2">The sequence shown here is derived from an EMBL/GenBank/DDBJ whole genome shotgun (WGS) entry which is preliminary data.</text>
</comment>
<dbReference type="Proteomes" id="UP000823388">
    <property type="component" value="Chromosome 6K"/>
</dbReference>
<feature type="compositionally biased region" description="Low complexity" evidence="1">
    <location>
        <begin position="1"/>
        <end position="32"/>
    </location>
</feature>
<accession>A0A8T0RCB9</accession>
<sequence length="105" mass="11620">MTMPASATSPTSLNTPATSPTTSPTSPGPITRSRAKKIQQEVHALLCETHLALNENYILPKLCILLLLRFAKEDNKDPQDDEHREESRSDQAGPAEPSERNNHNF</sequence>
<name>A0A8T0RCB9_PANVG</name>
<feature type="compositionally biased region" description="Basic and acidic residues" evidence="1">
    <location>
        <begin position="75"/>
        <end position="89"/>
    </location>
</feature>
<protein>
    <submittedName>
        <fullName evidence="2">Uncharacterized protein</fullName>
    </submittedName>
</protein>
<evidence type="ECO:0000256" key="1">
    <source>
        <dbReference type="SAM" id="MobiDB-lite"/>
    </source>
</evidence>
<proteinExistence type="predicted"/>
<dbReference type="AlphaFoldDB" id="A0A8T0RCB9"/>
<feature type="region of interest" description="Disordered" evidence="1">
    <location>
        <begin position="75"/>
        <end position="105"/>
    </location>
</feature>